<dbReference type="OrthoDB" id="5430717at2759"/>
<dbReference type="GeneID" id="54486574"/>
<evidence type="ECO:0000256" key="2">
    <source>
        <dbReference type="SAM" id="MobiDB-lite"/>
    </source>
</evidence>
<protein>
    <submittedName>
        <fullName evidence="3">Uncharacterized protein</fullName>
    </submittedName>
</protein>
<feature type="compositionally biased region" description="Low complexity" evidence="2">
    <location>
        <begin position="546"/>
        <end position="559"/>
    </location>
</feature>
<evidence type="ECO:0000256" key="1">
    <source>
        <dbReference type="SAM" id="Coils"/>
    </source>
</evidence>
<name>A0A6A6W8Q3_9PEZI</name>
<evidence type="ECO:0000313" key="3">
    <source>
        <dbReference type="EMBL" id="KAF2758276.1"/>
    </source>
</evidence>
<keyword evidence="4" id="KW-1185">Reference proteome</keyword>
<feature type="compositionally biased region" description="Polar residues" evidence="2">
    <location>
        <begin position="489"/>
        <end position="529"/>
    </location>
</feature>
<dbReference type="Proteomes" id="UP000799437">
    <property type="component" value="Unassembled WGS sequence"/>
</dbReference>
<feature type="compositionally biased region" description="Low complexity" evidence="2">
    <location>
        <begin position="474"/>
        <end position="488"/>
    </location>
</feature>
<feature type="coiled-coil region" evidence="1">
    <location>
        <begin position="125"/>
        <end position="166"/>
    </location>
</feature>
<dbReference type="AlphaFoldDB" id="A0A6A6W8Q3"/>
<feature type="compositionally biased region" description="Basic and acidic residues" evidence="2">
    <location>
        <begin position="638"/>
        <end position="650"/>
    </location>
</feature>
<gene>
    <name evidence="3" type="ORF">EJ05DRAFT_486320</name>
</gene>
<organism evidence="3 4">
    <name type="scientific">Pseudovirgaria hyperparasitica</name>
    <dbReference type="NCBI Taxonomy" id="470096"/>
    <lineage>
        <taxon>Eukaryota</taxon>
        <taxon>Fungi</taxon>
        <taxon>Dikarya</taxon>
        <taxon>Ascomycota</taxon>
        <taxon>Pezizomycotina</taxon>
        <taxon>Dothideomycetes</taxon>
        <taxon>Dothideomycetes incertae sedis</taxon>
        <taxon>Acrospermales</taxon>
        <taxon>Acrospermaceae</taxon>
        <taxon>Pseudovirgaria</taxon>
    </lineage>
</organism>
<feature type="region of interest" description="Disordered" evidence="2">
    <location>
        <begin position="218"/>
        <end position="241"/>
    </location>
</feature>
<reference evidence="3" key="1">
    <citation type="journal article" date="2020" name="Stud. Mycol.">
        <title>101 Dothideomycetes genomes: a test case for predicting lifestyles and emergence of pathogens.</title>
        <authorList>
            <person name="Haridas S."/>
            <person name="Albert R."/>
            <person name="Binder M."/>
            <person name="Bloem J."/>
            <person name="Labutti K."/>
            <person name="Salamov A."/>
            <person name="Andreopoulos B."/>
            <person name="Baker S."/>
            <person name="Barry K."/>
            <person name="Bills G."/>
            <person name="Bluhm B."/>
            <person name="Cannon C."/>
            <person name="Castanera R."/>
            <person name="Culley D."/>
            <person name="Daum C."/>
            <person name="Ezra D."/>
            <person name="Gonzalez J."/>
            <person name="Henrissat B."/>
            <person name="Kuo A."/>
            <person name="Liang C."/>
            <person name="Lipzen A."/>
            <person name="Lutzoni F."/>
            <person name="Magnuson J."/>
            <person name="Mondo S."/>
            <person name="Nolan M."/>
            <person name="Ohm R."/>
            <person name="Pangilinan J."/>
            <person name="Park H.-J."/>
            <person name="Ramirez L."/>
            <person name="Alfaro M."/>
            <person name="Sun H."/>
            <person name="Tritt A."/>
            <person name="Yoshinaga Y."/>
            <person name="Zwiers L.-H."/>
            <person name="Turgeon B."/>
            <person name="Goodwin S."/>
            <person name="Spatafora J."/>
            <person name="Crous P."/>
            <person name="Grigoriev I."/>
        </authorList>
    </citation>
    <scope>NUCLEOTIDE SEQUENCE</scope>
    <source>
        <strain evidence="3">CBS 121739</strain>
    </source>
</reference>
<dbReference type="EMBL" id="ML996572">
    <property type="protein sequence ID" value="KAF2758276.1"/>
    <property type="molecule type" value="Genomic_DNA"/>
</dbReference>
<feature type="compositionally biased region" description="Polar residues" evidence="2">
    <location>
        <begin position="53"/>
        <end position="65"/>
    </location>
</feature>
<feature type="compositionally biased region" description="Basic residues" evidence="2">
    <location>
        <begin position="7"/>
        <end position="17"/>
    </location>
</feature>
<sequence>MADQLRRLVKNPTRNKHPTQPQDGDKVSDSGSSFSPAFSPLPAPPRVRPTFGSRLSSMLGSKNDSAPNNSFAEDLNFSFSPPVDEFARIDPMDLIEDIMSILFTEISKPLSPKYNGSLFKIFESFRNMKVENDKFKALIAELQTQLKESNRLRQVAENQYAEEEDGFKREIKRLELIICNGPQAGGISGVMHARQNSVIDRTRKHRYLALEAETLPFGEDDSCDSSQDRKGRQTSVRGSHASVAGEVELSRRFSTFRAPADPTFIVGTLPTYKSTNPLVELDQVHLLEKAVNKADDDGFSSDGDLLPDEIAERNLDMTPQQAQLAEKLAISELASLIARRKDLPVDQIISTMLEFLENGVLGSENGNADVAKTFRGSGGRYDNRSTSSFQTQRSRPFSFIAGDDDNGLHARPHRVSGPGWLVPNARRTPTISEHPGPVQEETIEAPSLSPGRPLLISEKSKMPSPAGTSHTSSRRASPGSSPAQTSSSMNSFSRQESYQSSIKSTVTTMRHGSTNESRRSSNSGHSDLSYTRLPEKRANLTGNAAALAAARAAGRSSSGGANGKHKDKHGENQQPPRSEQPRHKHRSSITSIKAGDSMGKYDYEREEVDLDSYLMLPDCDATFATAASNIRSRQGVRVPERRKKDNDERSTLLPRPRPVDVKSERPEWMDR</sequence>
<dbReference type="RefSeq" id="XP_033600727.1">
    <property type="nucleotide sequence ID" value="XM_033745520.1"/>
</dbReference>
<feature type="region of interest" description="Disordered" evidence="2">
    <location>
        <begin position="546"/>
        <end position="598"/>
    </location>
</feature>
<feature type="region of interest" description="Disordered" evidence="2">
    <location>
        <begin position="630"/>
        <end position="671"/>
    </location>
</feature>
<keyword evidence="1" id="KW-0175">Coiled coil</keyword>
<accession>A0A6A6W8Q3</accession>
<feature type="compositionally biased region" description="Basic and acidic residues" evidence="2">
    <location>
        <begin position="657"/>
        <end position="671"/>
    </location>
</feature>
<evidence type="ECO:0000313" key="4">
    <source>
        <dbReference type="Proteomes" id="UP000799437"/>
    </source>
</evidence>
<proteinExistence type="predicted"/>
<feature type="region of interest" description="Disordered" evidence="2">
    <location>
        <begin position="404"/>
        <end position="529"/>
    </location>
</feature>
<feature type="region of interest" description="Disordered" evidence="2">
    <location>
        <begin position="1"/>
        <end position="65"/>
    </location>
</feature>